<dbReference type="Proteomes" id="UP001305815">
    <property type="component" value="Chromosome"/>
</dbReference>
<dbReference type="InterPro" id="IPR025377">
    <property type="entry name" value="DUF4367"/>
</dbReference>
<feature type="domain" description="DUF4367" evidence="3">
    <location>
        <begin position="178"/>
        <end position="284"/>
    </location>
</feature>
<reference evidence="5" key="1">
    <citation type="journal article" date="2023" name="Int. J. Syst. Evol. Microbiol.">
        <title>Claveliimonas bilis gen. nov., sp. nov., deoxycholic acid-producing bacteria isolated from human faeces, and reclassification of Sellimonas monacensis Zenner et al. 2021 as Claveliimonas monacensis comb. nov.</title>
        <authorList>
            <person name="Hisatomi A."/>
            <person name="Kastawa N.W.E.P.G."/>
            <person name="Song I."/>
            <person name="Ohkuma M."/>
            <person name="Fukiya S."/>
            <person name="Sakamoto M."/>
        </authorList>
    </citation>
    <scope>NUCLEOTIDE SEQUENCE [LARGE SCALE GENOMIC DNA]</scope>
    <source>
        <strain evidence="5">12BBH14</strain>
    </source>
</reference>
<keyword evidence="5" id="KW-1185">Reference proteome</keyword>
<evidence type="ECO:0000313" key="4">
    <source>
        <dbReference type="EMBL" id="BDZ76004.1"/>
    </source>
</evidence>
<proteinExistence type="predicted"/>
<organism evidence="4 5">
    <name type="scientific">Claveliimonas bilis</name>
    <dbReference type="NCBI Taxonomy" id="3028070"/>
    <lineage>
        <taxon>Bacteria</taxon>
        <taxon>Bacillati</taxon>
        <taxon>Bacillota</taxon>
        <taxon>Clostridia</taxon>
        <taxon>Lachnospirales</taxon>
        <taxon>Lachnospiraceae</taxon>
        <taxon>Claveliimonas</taxon>
    </lineage>
</organism>
<dbReference type="Pfam" id="PF14285">
    <property type="entry name" value="DUF4367"/>
    <property type="match status" value="1"/>
</dbReference>
<evidence type="ECO:0000259" key="3">
    <source>
        <dbReference type="Pfam" id="PF14285"/>
    </source>
</evidence>
<accession>A0ABM9SEP4</accession>
<evidence type="ECO:0000256" key="2">
    <source>
        <dbReference type="SAM" id="Phobius"/>
    </source>
</evidence>
<protein>
    <recommendedName>
        <fullName evidence="3">DUF4367 domain-containing protein</fullName>
    </recommendedName>
</protein>
<evidence type="ECO:0000256" key="1">
    <source>
        <dbReference type="SAM" id="MobiDB-lite"/>
    </source>
</evidence>
<feature type="transmembrane region" description="Helical" evidence="2">
    <location>
        <begin position="101"/>
        <end position="121"/>
    </location>
</feature>
<keyword evidence="2" id="KW-0472">Membrane</keyword>
<name>A0ABM9SEP4_9FIRM</name>
<keyword evidence="2" id="KW-1133">Transmembrane helix</keyword>
<gene>
    <name evidence="4" type="ORF">Lac1_01870</name>
</gene>
<feature type="region of interest" description="Disordered" evidence="1">
    <location>
        <begin position="21"/>
        <end position="43"/>
    </location>
</feature>
<dbReference type="EMBL" id="AP027742">
    <property type="protein sequence ID" value="BDZ76004.1"/>
    <property type="molecule type" value="Genomic_DNA"/>
</dbReference>
<keyword evidence="2" id="KW-0812">Transmembrane</keyword>
<sequence length="287" mass="33389">MKEQFDNEQFSQFLNEQLQREAEEIEKELEEHPELADLSPDDSVKDRLYAQIEEYETQKALSKLSEKDREALRLGRMLQKEREEDETRRTVRKRRMGWRRIAALAAVMIFVLGLGITSVGGPKRVMEVMQQMVGGREMTRINSDDDEILSSGESEEEKSYQQIKDELGIDPVRLFTNIDGMRFVGAEIDEMMQTANLLFDMKGNVVSYIVSLSYADGSFGSDIEDQLVDTYPYKTEHFTVEVREYLISETNETEFSAEFDYQEVHYQLTGIMEKAELEEILKNLHFL</sequence>
<evidence type="ECO:0000313" key="5">
    <source>
        <dbReference type="Proteomes" id="UP001305815"/>
    </source>
</evidence>
<dbReference type="RefSeq" id="WP_316266012.1">
    <property type="nucleotide sequence ID" value="NZ_AP027742.1"/>
</dbReference>